<keyword evidence="2" id="KW-1185">Reference proteome</keyword>
<dbReference type="Proteomes" id="UP000006377">
    <property type="component" value="Chromosome"/>
</dbReference>
<proteinExistence type="predicted"/>
<organism evidence="1 2">
    <name type="scientific">Parvibaculum lavamentivorans (strain DS-1 / DSM 13023 / NCIMB 13966)</name>
    <dbReference type="NCBI Taxonomy" id="402881"/>
    <lineage>
        <taxon>Bacteria</taxon>
        <taxon>Pseudomonadati</taxon>
        <taxon>Pseudomonadota</taxon>
        <taxon>Alphaproteobacteria</taxon>
        <taxon>Hyphomicrobiales</taxon>
        <taxon>Parvibaculaceae</taxon>
        <taxon>Parvibaculum</taxon>
    </lineage>
</organism>
<accession>A7HTH5</accession>
<evidence type="ECO:0000313" key="2">
    <source>
        <dbReference type="Proteomes" id="UP000006377"/>
    </source>
</evidence>
<name>A7HTH5_PARL1</name>
<dbReference type="KEGG" id="pla:Plav_1589"/>
<protein>
    <submittedName>
        <fullName evidence="1">Uncharacterized protein</fullName>
    </submittedName>
</protein>
<dbReference type="RefSeq" id="WP_012110496.1">
    <property type="nucleotide sequence ID" value="NC_009719.1"/>
</dbReference>
<sequence>MNTVMLTPEEAGLKALGVACQSASRFYETAADVTHGHWQDFAKRRTGIYAAAALRIAELLQRDELLPGTPDEDMEWLKQLALRAQAALSGDEAGTLLKSFTRAERRIWDALGEFGAAGIAPGCAEIANSLANTAMEGFLWLGEEKEVFLKERGE</sequence>
<dbReference type="STRING" id="402881.Plav_1589"/>
<dbReference type="HOGENOM" id="CLU_1702566_0_0_5"/>
<dbReference type="EMBL" id="CP000774">
    <property type="protein sequence ID" value="ABS63208.1"/>
    <property type="molecule type" value="Genomic_DNA"/>
</dbReference>
<evidence type="ECO:0000313" key="1">
    <source>
        <dbReference type="EMBL" id="ABS63208.1"/>
    </source>
</evidence>
<gene>
    <name evidence="1" type="ordered locus">Plav_1589</name>
</gene>
<dbReference type="AlphaFoldDB" id="A7HTH5"/>
<reference evidence="1 2" key="1">
    <citation type="journal article" date="2011" name="Stand. Genomic Sci.">
        <title>Complete genome sequence of Parvibaculum lavamentivorans type strain (DS-1(T)).</title>
        <authorList>
            <person name="Schleheck D."/>
            <person name="Weiss M."/>
            <person name="Pitluck S."/>
            <person name="Bruce D."/>
            <person name="Land M.L."/>
            <person name="Han S."/>
            <person name="Saunders E."/>
            <person name="Tapia R."/>
            <person name="Detter C."/>
            <person name="Brettin T."/>
            <person name="Han J."/>
            <person name="Woyke T."/>
            <person name="Goodwin L."/>
            <person name="Pennacchio L."/>
            <person name="Nolan M."/>
            <person name="Cook A.M."/>
            <person name="Kjelleberg S."/>
            <person name="Thomas T."/>
        </authorList>
    </citation>
    <scope>NUCLEOTIDE SEQUENCE [LARGE SCALE GENOMIC DNA]</scope>
    <source>
        <strain evidence="2">DS-1 / DSM 13023 / NCIMB 13966</strain>
    </source>
</reference>